<dbReference type="GO" id="GO:0046854">
    <property type="term" value="P:phosphatidylinositol phosphate biosynthetic process"/>
    <property type="evidence" value="ECO:0007669"/>
    <property type="project" value="TreeGrafter"/>
</dbReference>
<dbReference type="SUPFAM" id="SSF56104">
    <property type="entry name" value="SAICAR synthase-like"/>
    <property type="match status" value="1"/>
</dbReference>
<evidence type="ECO:0000259" key="4">
    <source>
        <dbReference type="PROSITE" id="PS51455"/>
    </source>
</evidence>
<dbReference type="CDD" id="cd00139">
    <property type="entry name" value="PIPKc"/>
    <property type="match status" value="1"/>
</dbReference>
<evidence type="ECO:0000313" key="6">
    <source>
        <dbReference type="Proteomes" id="UP000323011"/>
    </source>
</evidence>
<feature type="compositionally biased region" description="Low complexity" evidence="2">
    <location>
        <begin position="747"/>
        <end position="758"/>
    </location>
</feature>
<sequence>MASDDTSTYDSIVDVHLYTGCLSFVGGFLVLGMFWWDKRLRQEQLGKMVQIITICDLLYTVKFVAGAVSWHMGLRDERDSFHIFPDNCLSSAVYGMLLSTAIVAWNACWLVDLVITITRPLSSTRKHMVWYHIFVWSASVGTAVYVWATGVPAQSADHTCWVRADSANLVLFDFIVGLYLVLAVGSLLFALRATLFAGTRMTRSLRAAIFWRHFTYVATFAFMWAWPFVHHFLEDTMWVTYVDAFTVSGQAFALSLIRLREPGAAAAMVEMLGALGRDRQSFAAGLAPPASPMAAATGEQDAPGWGPSLSGVSLPEIEFGKALGSSQAPSLRGRARGERQARSQAGRGTGDEADSSDDSSDWASLGAPERVNWPGLSGEASAVALLSAAAASEAGADGDGSEGGQDADEIDAAAELAAGFDVGATLRRELSLCVLSGLCQTVLVAELDYGLAKDAAARRGPAHKEAPCVSLALGDSALSSGGRLASGQSFGPGSTTSIGKESAGPSSAAAQGAAPASGAGGASGWWGTESLGRAGDGSAVIPGPLPPPEKVESFAELLKRPATARRRFSMLSNFSSKKFQRAARKVAHAAAVKAAEDDALLAASSSGRFRSRRRQKRRRALSTRYKPPLGSLVSMTLNGSMAGAGRAAGVPILVEGEDSTTSGEDSERGARRSLGHRGSRSHKSHTAKASRAGRAGETGTLQHPGRGRGSGSPAAAAPGGLGQRSDSTDSSMHLDEPLLLGAGADGRGSFSRQSSGSSVDEGGSPLLSSDPPRVRVFTAAPRRSDRRRSSVMDEFQVQSIEDEAFAKLRARMGIGGVQLASAFDPALMQEGKLRAHFSHGASRSFFCRSVNDDIILKTIERDEVEALASLLPAYLKHLDVNPDSLLCRFLALIVVHVRGVGPLYCLVMQNSFPFGNLGMQSVVFDLKGSTVGRRSKPAGDDSHGAKKGKAKPKGALRLDQDFREMAPKGVPLASPRLTSEIVSQVIRDVTLLGTYGLMDYSCLLAISPVPDGCRAQVQSAGPAPLNAGGPPRRWSSFSAVVSEIPEWRPDPSVPARKSVQVVAQIGIVDLLQQYDLGKKIEHRFKQLMRLGRSADVSAVPAERYASRFSDFVANVLQGCDIALKPAKGPTG</sequence>
<keyword evidence="1" id="KW-0547">Nucleotide-binding</keyword>
<dbReference type="Gene3D" id="3.30.810.10">
    <property type="entry name" value="2-Layer Sandwich"/>
    <property type="match status" value="1"/>
</dbReference>
<dbReference type="InterPro" id="IPR027484">
    <property type="entry name" value="PInositol-4-P-5-kinase_N"/>
</dbReference>
<feature type="region of interest" description="Disordered" evidence="2">
    <location>
        <begin position="656"/>
        <end position="774"/>
    </location>
</feature>
<dbReference type="EMBL" id="VLTN01000001">
    <property type="protein sequence ID" value="KAA0157564.1"/>
    <property type="molecule type" value="Genomic_DNA"/>
</dbReference>
<keyword evidence="3" id="KW-0812">Transmembrane</keyword>
<feature type="region of interest" description="Disordered" evidence="2">
    <location>
        <begin position="288"/>
        <end position="309"/>
    </location>
</feature>
<feature type="transmembrane region" description="Helical" evidence="3">
    <location>
        <begin position="92"/>
        <end position="117"/>
    </location>
</feature>
<evidence type="ECO:0000256" key="3">
    <source>
        <dbReference type="SAM" id="Phobius"/>
    </source>
</evidence>
<dbReference type="InterPro" id="IPR027483">
    <property type="entry name" value="PInositol-4-P-4/5-kinase_C_sf"/>
</dbReference>
<keyword evidence="1" id="KW-0418">Kinase</keyword>
<feature type="transmembrane region" description="Helical" evidence="3">
    <location>
        <begin position="209"/>
        <end position="226"/>
    </location>
</feature>
<keyword evidence="3" id="KW-1133">Transmembrane helix</keyword>
<dbReference type="Gene3D" id="3.30.800.10">
    <property type="entry name" value="Phosphatidylinositol Phosphate Kinase II Beta"/>
    <property type="match status" value="1"/>
</dbReference>
<dbReference type="Gene3D" id="1.20.1070.10">
    <property type="entry name" value="Rhodopsin 7-helix transmembrane proteins"/>
    <property type="match status" value="1"/>
</dbReference>
<feature type="compositionally biased region" description="Basic residues" evidence="2">
    <location>
        <begin position="671"/>
        <end position="688"/>
    </location>
</feature>
<accession>A0A5A8CYF8</accession>
<keyword evidence="1" id="KW-0808">Transferase</keyword>
<feature type="transmembrane region" description="Helical" evidence="3">
    <location>
        <begin position="48"/>
        <end position="72"/>
    </location>
</feature>
<feature type="domain" description="PIPK" evidence="4">
    <location>
        <begin position="730"/>
        <end position="1116"/>
    </location>
</feature>
<dbReference type="PROSITE" id="PS51455">
    <property type="entry name" value="PIPK"/>
    <property type="match status" value="1"/>
</dbReference>
<evidence type="ECO:0000256" key="2">
    <source>
        <dbReference type="SAM" id="MobiDB-lite"/>
    </source>
</evidence>
<dbReference type="Pfam" id="PF01504">
    <property type="entry name" value="PIP5K"/>
    <property type="match status" value="1"/>
</dbReference>
<feature type="compositionally biased region" description="Basic residues" evidence="2">
    <location>
        <begin position="609"/>
        <end position="621"/>
    </location>
</feature>
<dbReference type="AlphaFoldDB" id="A0A5A8CYF8"/>
<feature type="region of interest" description="Disordered" evidence="2">
    <location>
        <begin position="324"/>
        <end position="370"/>
    </location>
</feature>
<dbReference type="InterPro" id="IPR023610">
    <property type="entry name" value="PInositol-4/5-P-5/4-kinase"/>
</dbReference>
<feature type="region of interest" description="Disordered" evidence="2">
    <location>
        <begin position="605"/>
        <end position="633"/>
    </location>
</feature>
<feature type="transmembrane region" description="Helical" evidence="3">
    <location>
        <begin position="129"/>
        <end position="148"/>
    </location>
</feature>
<comment type="caution">
    <text evidence="5">The sequence shown here is derived from an EMBL/GenBank/DDBJ whole genome shotgun (WGS) entry which is preliminary data.</text>
</comment>
<name>A0A5A8CYF8_CAFRO</name>
<dbReference type="GO" id="GO:0005524">
    <property type="term" value="F:ATP binding"/>
    <property type="evidence" value="ECO:0007669"/>
    <property type="project" value="UniProtKB-UniRule"/>
</dbReference>
<evidence type="ECO:0000256" key="1">
    <source>
        <dbReference type="PROSITE-ProRule" id="PRU00781"/>
    </source>
</evidence>
<reference evidence="5 6" key="1">
    <citation type="submission" date="2019-07" db="EMBL/GenBank/DDBJ databases">
        <title>Genomes of Cafeteria roenbergensis.</title>
        <authorList>
            <person name="Fischer M.G."/>
            <person name="Hackl T."/>
            <person name="Roman M."/>
        </authorList>
    </citation>
    <scope>NUCLEOTIDE SEQUENCE [LARGE SCALE GENOMIC DNA]</scope>
    <source>
        <strain evidence="5 6">BVI</strain>
    </source>
</reference>
<feature type="compositionally biased region" description="Low complexity" evidence="2">
    <location>
        <begin position="502"/>
        <end position="517"/>
    </location>
</feature>
<dbReference type="Proteomes" id="UP000323011">
    <property type="component" value="Unassembled WGS sequence"/>
</dbReference>
<dbReference type="PANTHER" id="PTHR23086:SF8">
    <property type="entry name" value="PHOSPHATIDYLINOSITOL 5-PHOSPHATE 4-KINASE, ISOFORM A"/>
    <property type="match status" value="1"/>
</dbReference>
<feature type="transmembrane region" description="Helical" evidence="3">
    <location>
        <begin position="168"/>
        <end position="189"/>
    </location>
</feature>
<proteinExistence type="predicted"/>
<organism evidence="5 6">
    <name type="scientific">Cafeteria roenbergensis</name>
    <name type="common">Marine flagellate</name>
    <dbReference type="NCBI Taxonomy" id="33653"/>
    <lineage>
        <taxon>Eukaryota</taxon>
        <taxon>Sar</taxon>
        <taxon>Stramenopiles</taxon>
        <taxon>Bigyra</taxon>
        <taxon>Opalozoa</taxon>
        <taxon>Bicosoecida</taxon>
        <taxon>Cafeteriaceae</taxon>
        <taxon>Cafeteria</taxon>
    </lineage>
</organism>
<keyword evidence="1" id="KW-0067">ATP-binding</keyword>
<dbReference type="PANTHER" id="PTHR23086">
    <property type="entry name" value="PHOSPHATIDYLINOSITOL-4-PHOSPHATE 5-KINASE"/>
    <property type="match status" value="1"/>
</dbReference>
<evidence type="ECO:0000313" key="5">
    <source>
        <dbReference type="EMBL" id="KAA0157564.1"/>
    </source>
</evidence>
<dbReference type="InterPro" id="IPR002498">
    <property type="entry name" value="PInositol-4-P-4/5-kinase_core"/>
</dbReference>
<feature type="compositionally biased region" description="Acidic residues" evidence="2">
    <location>
        <begin position="351"/>
        <end position="360"/>
    </location>
</feature>
<keyword evidence="3" id="KW-0472">Membrane</keyword>
<dbReference type="GO" id="GO:0016308">
    <property type="term" value="F:1-phosphatidylinositol-4-phosphate 5-kinase activity"/>
    <property type="evidence" value="ECO:0007669"/>
    <property type="project" value="TreeGrafter"/>
</dbReference>
<protein>
    <recommendedName>
        <fullName evidence="4">PIPK domain-containing protein</fullName>
    </recommendedName>
</protein>
<keyword evidence="6" id="KW-1185">Reference proteome</keyword>
<dbReference type="SMART" id="SM00330">
    <property type="entry name" value="PIPKc"/>
    <property type="match status" value="1"/>
</dbReference>
<feature type="region of interest" description="Disordered" evidence="2">
    <location>
        <begin position="933"/>
        <end position="953"/>
    </location>
</feature>
<feature type="region of interest" description="Disordered" evidence="2">
    <location>
        <begin position="484"/>
        <end position="527"/>
    </location>
</feature>
<gene>
    <name evidence="5" type="ORF">FNF29_00140</name>
</gene>
<feature type="transmembrane region" description="Helical" evidence="3">
    <location>
        <begin position="15"/>
        <end position="36"/>
    </location>
</feature>
<dbReference type="GO" id="GO:0005886">
    <property type="term" value="C:plasma membrane"/>
    <property type="evidence" value="ECO:0007669"/>
    <property type="project" value="TreeGrafter"/>
</dbReference>